<evidence type="ECO:0000256" key="5">
    <source>
        <dbReference type="ARBA" id="ARBA00022801"/>
    </source>
</evidence>
<feature type="active site" description="Nucleophile" evidence="10">
    <location>
        <position position="178"/>
    </location>
</feature>
<keyword evidence="8" id="KW-0326">Glycosidase</keyword>
<accession>A0A1D2VQW0</accession>
<evidence type="ECO:0000256" key="8">
    <source>
        <dbReference type="ARBA" id="ARBA00023295"/>
    </source>
</evidence>
<evidence type="ECO:0000256" key="1">
    <source>
        <dbReference type="ARBA" id="ARBA00000966"/>
    </source>
</evidence>
<dbReference type="PROSITE" id="PS00562">
    <property type="entry name" value="CBM1_1"/>
    <property type="match status" value="1"/>
</dbReference>
<evidence type="ECO:0000256" key="11">
    <source>
        <dbReference type="SAM" id="MobiDB-lite"/>
    </source>
</evidence>
<evidence type="ECO:0000313" key="14">
    <source>
        <dbReference type="EMBL" id="ODV63992.1"/>
    </source>
</evidence>
<dbReference type="GO" id="GO:0030245">
    <property type="term" value="P:cellulose catabolic process"/>
    <property type="evidence" value="ECO:0007669"/>
    <property type="project" value="UniProtKB-KW"/>
</dbReference>
<dbReference type="InterPro" id="IPR035971">
    <property type="entry name" value="CBD_sf"/>
</dbReference>
<dbReference type="Pfam" id="PF00734">
    <property type="entry name" value="CBM_1"/>
    <property type="match status" value="1"/>
</dbReference>
<dbReference type="EC" id="3.2.1.4" evidence="3 10"/>
<evidence type="ECO:0000313" key="15">
    <source>
        <dbReference type="Proteomes" id="UP000095038"/>
    </source>
</evidence>
<evidence type="ECO:0000256" key="2">
    <source>
        <dbReference type="ARBA" id="ARBA00007793"/>
    </source>
</evidence>
<evidence type="ECO:0000256" key="4">
    <source>
        <dbReference type="ARBA" id="ARBA00022729"/>
    </source>
</evidence>
<dbReference type="PANTHER" id="PTHR39730:SF1">
    <property type="entry name" value="ENDOGLUCANASE 1"/>
    <property type="match status" value="1"/>
</dbReference>
<keyword evidence="15" id="KW-1185">Reference proteome</keyword>
<evidence type="ECO:0000256" key="7">
    <source>
        <dbReference type="ARBA" id="ARBA00023277"/>
    </source>
</evidence>
<keyword evidence="7" id="KW-0119">Carbohydrate metabolism</keyword>
<dbReference type="InterPro" id="IPR000334">
    <property type="entry name" value="Glyco_hydro_45"/>
</dbReference>
<comment type="similarity">
    <text evidence="2">Belongs to the glycosyl hydrolase 45 (cellulase K) family.</text>
</comment>
<feature type="domain" description="CBM1" evidence="13">
    <location>
        <begin position="19"/>
        <end position="55"/>
    </location>
</feature>
<feature type="chain" id="PRO_5008910571" description="Cellulase" evidence="12">
    <location>
        <begin position="18"/>
        <end position="375"/>
    </location>
</feature>
<dbReference type="GO" id="GO:0008810">
    <property type="term" value="F:cellulase activity"/>
    <property type="evidence" value="ECO:0007669"/>
    <property type="project" value="UniProtKB-EC"/>
</dbReference>
<dbReference type="RefSeq" id="XP_020050299.1">
    <property type="nucleotide sequence ID" value="XM_020192410.1"/>
</dbReference>
<evidence type="ECO:0000259" key="13">
    <source>
        <dbReference type="PROSITE" id="PS51164"/>
    </source>
</evidence>
<dbReference type="InterPro" id="IPR000254">
    <property type="entry name" value="CBD"/>
</dbReference>
<evidence type="ECO:0000256" key="9">
    <source>
        <dbReference type="ARBA" id="ARBA00023326"/>
    </source>
</evidence>
<name>A0A1D2VQW0_9ASCO</name>
<dbReference type="EMBL" id="KV454475">
    <property type="protein sequence ID" value="ODV63992.1"/>
    <property type="molecule type" value="Genomic_DNA"/>
</dbReference>
<dbReference type="Proteomes" id="UP000095038">
    <property type="component" value="Unassembled WGS sequence"/>
</dbReference>
<keyword evidence="9" id="KW-0624">Polysaccharide degradation</keyword>
<gene>
    <name evidence="14" type="ORF">ASCRUDRAFT_73717</name>
</gene>
<feature type="signal peptide" evidence="12">
    <location>
        <begin position="1"/>
        <end position="17"/>
    </location>
</feature>
<reference evidence="15" key="1">
    <citation type="submission" date="2016-05" db="EMBL/GenBank/DDBJ databases">
        <title>Comparative genomics of biotechnologically important yeasts.</title>
        <authorList>
            <consortium name="DOE Joint Genome Institute"/>
            <person name="Riley R."/>
            <person name="Haridas S."/>
            <person name="Wolfe K.H."/>
            <person name="Lopes M.R."/>
            <person name="Hittinger C.T."/>
            <person name="Goker M."/>
            <person name="Salamov A."/>
            <person name="Wisecaver J."/>
            <person name="Long T.M."/>
            <person name="Aerts A.L."/>
            <person name="Barry K."/>
            <person name="Choi C."/>
            <person name="Clum A."/>
            <person name="Coughlan A.Y."/>
            <person name="Deshpande S."/>
            <person name="Douglass A.P."/>
            <person name="Hanson S.J."/>
            <person name="Klenk H.-P."/>
            <person name="Labutti K."/>
            <person name="Lapidus A."/>
            <person name="Lindquist E."/>
            <person name="Lipzen A."/>
            <person name="Meier-Kolthoff J.P."/>
            <person name="Ohm R.A."/>
            <person name="Otillar R.P."/>
            <person name="Pangilinan J."/>
            <person name="Peng Y."/>
            <person name="Rokas A."/>
            <person name="Rosa C.A."/>
            <person name="Scheuner C."/>
            <person name="Sibirny A.A."/>
            <person name="Slot J.C."/>
            <person name="Stielow J.B."/>
            <person name="Sun H."/>
            <person name="Kurtzman C.P."/>
            <person name="Blackwell M."/>
            <person name="Grigoriev I.V."/>
            <person name="Jeffries T.W."/>
        </authorList>
    </citation>
    <scope>NUCLEOTIDE SEQUENCE [LARGE SCALE GENOMIC DNA]</scope>
    <source>
        <strain evidence="15">DSM 1968</strain>
    </source>
</reference>
<keyword evidence="5 14" id="KW-0378">Hydrolase</keyword>
<dbReference type="SUPFAM" id="SSF57180">
    <property type="entry name" value="Cellulose-binding domain"/>
    <property type="match status" value="1"/>
</dbReference>
<proteinExistence type="inferred from homology"/>
<dbReference type="STRING" id="1344418.A0A1D2VQW0"/>
<keyword evidence="6" id="KW-0136">Cellulose degradation</keyword>
<evidence type="ECO:0000256" key="6">
    <source>
        <dbReference type="ARBA" id="ARBA00023001"/>
    </source>
</evidence>
<dbReference type="InterPro" id="IPR036908">
    <property type="entry name" value="RlpA-like_sf"/>
</dbReference>
<dbReference type="GO" id="GO:0005576">
    <property type="term" value="C:extracellular region"/>
    <property type="evidence" value="ECO:0007669"/>
    <property type="project" value="InterPro"/>
</dbReference>
<dbReference type="OrthoDB" id="3978949at2759"/>
<keyword evidence="4 12" id="KW-0732">Signal</keyword>
<comment type="catalytic activity">
    <reaction evidence="1 10">
        <text>Endohydrolysis of (1-&gt;4)-beta-D-glucosidic linkages in cellulose, lichenin and cereal beta-D-glucans.</text>
        <dbReference type="EC" id="3.2.1.4"/>
    </reaction>
</comment>
<feature type="region of interest" description="Disordered" evidence="11">
    <location>
        <begin position="108"/>
        <end position="170"/>
    </location>
</feature>
<dbReference type="GO" id="GO:0030248">
    <property type="term" value="F:cellulose binding"/>
    <property type="evidence" value="ECO:0007669"/>
    <property type="project" value="InterPro"/>
</dbReference>
<evidence type="ECO:0000256" key="12">
    <source>
        <dbReference type="SAM" id="SignalP"/>
    </source>
</evidence>
<dbReference type="Gene3D" id="2.40.40.10">
    <property type="entry name" value="RlpA-like domain"/>
    <property type="match status" value="1"/>
</dbReference>
<protein>
    <recommendedName>
        <fullName evidence="3 10">Cellulase</fullName>
        <ecNumber evidence="3 10">3.2.1.4</ecNumber>
    </recommendedName>
</protein>
<dbReference type="PROSITE" id="PS01140">
    <property type="entry name" value="GLYCOSYL_HYDROL_F45"/>
    <property type="match status" value="1"/>
</dbReference>
<evidence type="ECO:0000256" key="3">
    <source>
        <dbReference type="ARBA" id="ARBA00012601"/>
    </source>
</evidence>
<evidence type="ECO:0000256" key="10">
    <source>
        <dbReference type="PROSITE-ProRule" id="PRU10069"/>
    </source>
</evidence>
<dbReference type="PROSITE" id="PS51164">
    <property type="entry name" value="CBM1_2"/>
    <property type="match status" value="1"/>
</dbReference>
<dbReference type="SUPFAM" id="SSF50685">
    <property type="entry name" value="Barwin-like endoglucanases"/>
    <property type="match status" value="1"/>
</dbReference>
<organism evidence="14 15">
    <name type="scientific">Ascoidea rubescens DSM 1968</name>
    <dbReference type="NCBI Taxonomy" id="1344418"/>
    <lineage>
        <taxon>Eukaryota</taxon>
        <taxon>Fungi</taxon>
        <taxon>Dikarya</taxon>
        <taxon>Ascomycota</taxon>
        <taxon>Saccharomycotina</taxon>
        <taxon>Saccharomycetes</taxon>
        <taxon>Ascoideaceae</taxon>
        <taxon>Ascoidea</taxon>
    </lineage>
</organism>
<dbReference type="InParanoid" id="A0A1D2VQW0"/>
<dbReference type="SMART" id="SM00236">
    <property type="entry name" value="fCBD"/>
    <property type="match status" value="1"/>
</dbReference>
<dbReference type="GeneID" id="30966046"/>
<dbReference type="InterPro" id="IPR052288">
    <property type="entry name" value="GH45_Enzymes"/>
</dbReference>
<dbReference type="Pfam" id="PF02015">
    <property type="entry name" value="Glyco_hydro_45"/>
    <property type="match status" value="1"/>
</dbReference>
<feature type="compositionally biased region" description="Low complexity" evidence="11">
    <location>
        <begin position="121"/>
        <end position="155"/>
    </location>
</feature>
<dbReference type="PANTHER" id="PTHR39730">
    <property type="entry name" value="ENDOGLUCANASE 1"/>
    <property type="match status" value="1"/>
</dbReference>
<sequence length="375" mass="39557">MLKLIVLAALAASLVKSEDCAKLYYQCGGINWTGPTCCENGYTCYSHNDYYHQCTYVGEFETYGNGVSTSEKSAVSEASVTSEVETTTVIKDTAVTIIKTVTSESAIDVESTSSEEYGTFETKTSSTKTSSTESRTLVTSTTSTKSTAKSTPTSSGEETFQVISSGEKGQGTTTRYWDCCKPSCAWNGKADVKKPVEACSADGNNVIGVDVQSGCVGGSAYMCNDQQPWAISDSLAYGFAAAGLNGGSESSMCCSCYKLTFTSSSIAGKTMVVQVTNTGSDLDYGKNQFDIALPGGGMGIFSGCPNQFGSGFSWGQQYGGISSQSECAGLPESLESGCDFRFDWFEGADNPSVDFERVVCPAELVAKSGCSRNDE</sequence>
<dbReference type="AlphaFoldDB" id="A0A1D2VQW0"/>